<organism evidence="3 4">
    <name type="scientific">Streptomyces fragilis</name>
    <dbReference type="NCBI Taxonomy" id="67301"/>
    <lineage>
        <taxon>Bacteria</taxon>
        <taxon>Bacillati</taxon>
        <taxon>Actinomycetota</taxon>
        <taxon>Actinomycetes</taxon>
        <taxon>Kitasatosporales</taxon>
        <taxon>Streptomycetaceae</taxon>
        <taxon>Streptomyces</taxon>
    </lineage>
</organism>
<sequence length="244" mass="26627">MEAHEGGSPPEETHPPTGVAALGLPCRIAAAFALAAVAGVACVHLGMVFLHLAPSNTLSKQHAEAIDRWVYPEFEQNWKLFAPNPLQQNIAVQVRAEIRTEDGRTRSVGWTDLSAEDGRAIDGNPAPSHTQQNELRRAWDFFTSSHDEENRPVGSRGRISEEYLRRIVVMRLGRAHGAEVERIQIRSRTLQVQPPAWSGEKASAEPRYRVLPWWLVPDESDAAAGESGGSAGFAASGRARGGAR</sequence>
<feature type="region of interest" description="Disordered" evidence="1">
    <location>
        <begin position="221"/>
        <end position="244"/>
    </location>
</feature>
<gene>
    <name evidence="3" type="ORF">AB0E65_09680</name>
</gene>
<proteinExistence type="predicted"/>
<keyword evidence="4" id="KW-1185">Reference proteome</keyword>
<evidence type="ECO:0000313" key="3">
    <source>
        <dbReference type="EMBL" id="MEU3554474.1"/>
    </source>
</evidence>
<keyword evidence="2" id="KW-0472">Membrane</keyword>
<dbReference type="EMBL" id="JBEZUR010000010">
    <property type="protein sequence ID" value="MEU3554474.1"/>
    <property type="molecule type" value="Genomic_DNA"/>
</dbReference>
<keyword evidence="2" id="KW-0812">Transmembrane</keyword>
<name>A0ABV2YFH6_9ACTN</name>
<evidence type="ECO:0000256" key="1">
    <source>
        <dbReference type="SAM" id="MobiDB-lite"/>
    </source>
</evidence>
<dbReference type="Proteomes" id="UP001550850">
    <property type="component" value="Unassembled WGS sequence"/>
</dbReference>
<evidence type="ECO:0000313" key="4">
    <source>
        <dbReference type="Proteomes" id="UP001550850"/>
    </source>
</evidence>
<dbReference type="Pfam" id="PF19136">
    <property type="entry name" value="DUF5819"/>
    <property type="match status" value="1"/>
</dbReference>
<dbReference type="RefSeq" id="WP_174721650.1">
    <property type="nucleotide sequence ID" value="NZ_BEVZ01000008.1"/>
</dbReference>
<feature type="transmembrane region" description="Helical" evidence="2">
    <location>
        <begin position="28"/>
        <end position="52"/>
    </location>
</feature>
<dbReference type="InterPro" id="IPR043857">
    <property type="entry name" value="DUF5819"/>
</dbReference>
<reference evidence="3 4" key="1">
    <citation type="submission" date="2024-06" db="EMBL/GenBank/DDBJ databases">
        <title>The Natural Products Discovery Center: Release of the First 8490 Sequenced Strains for Exploring Actinobacteria Biosynthetic Diversity.</title>
        <authorList>
            <person name="Kalkreuter E."/>
            <person name="Kautsar S.A."/>
            <person name="Yang D."/>
            <person name="Bader C.D."/>
            <person name="Teijaro C.N."/>
            <person name="Fluegel L."/>
            <person name="Davis C.M."/>
            <person name="Simpson J.R."/>
            <person name="Lauterbach L."/>
            <person name="Steele A.D."/>
            <person name="Gui C."/>
            <person name="Meng S."/>
            <person name="Li G."/>
            <person name="Viehrig K."/>
            <person name="Ye F."/>
            <person name="Su P."/>
            <person name="Kiefer A.F."/>
            <person name="Nichols A."/>
            <person name="Cepeda A.J."/>
            <person name="Yan W."/>
            <person name="Fan B."/>
            <person name="Jiang Y."/>
            <person name="Adhikari A."/>
            <person name="Zheng C.-J."/>
            <person name="Schuster L."/>
            <person name="Cowan T.M."/>
            <person name="Smanski M.J."/>
            <person name="Chevrette M.G."/>
            <person name="De Carvalho L.P.S."/>
            <person name="Shen B."/>
        </authorList>
    </citation>
    <scope>NUCLEOTIDE SEQUENCE [LARGE SCALE GENOMIC DNA]</scope>
    <source>
        <strain evidence="3 4">NPDC038104</strain>
    </source>
</reference>
<accession>A0ABV2YFH6</accession>
<evidence type="ECO:0000256" key="2">
    <source>
        <dbReference type="SAM" id="Phobius"/>
    </source>
</evidence>
<protein>
    <submittedName>
        <fullName evidence="3">DUF5819 family protein</fullName>
    </submittedName>
</protein>
<comment type="caution">
    <text evidence="3">The sequence shown here is derived from an EMBL/GenBank/DDBJ whole genome shotgun (WGS) entry which is preliminary data.</text>
</comment>
<keyword evidence="2" id="KW-1133">Transmembrane helix</keyword>